<dbReference type="AlphaFoldDB" id="A0A3P6T9U1"/>
<sequence length="552" mass="62625">MSTRNVVAKFVNLHDYQEHSEGKHKSRHSVAKADNNGLVPNNSTNSTDHTAKRDSPIHPDTSGEVYNRRQVLRSIYSAKRTVPATSRKHCFAASSQLDQGRTPQGELIDNLREELYSIKRNCAATLKENVVLKTRLKRLSNEIVKKDRQLQNLLLSESKGYVSDDRRKNVLLMKQKIVMLESVLEEKTNEISRLKYGRAATSISEYQEQRIAGLQKQCKHCHTYVIPPSSKIRADVRNLPKGQRTASESNNARTLKEVVSLLEEENDLLRSKLRIFFNCSNCSPHELSTFEREELIALIIHLKSELRKKESRKDSNTKSGQPRQDDTLLACGQKLLPVRQKFGKPINRFKTNKKVAALDNGSQEDLRAEIVKIHSDDEEQRTTASIVKMTEPPKVATQIEGSGTNADTDNYTSSRKGGKYEDSKDRADEHPTVYVSCERPTSEDKCNEMSSEAANEQFIKRNSNYSSELEGGEDEERPSSDVQQQPEKTAPAKRIEADETRQVARLELKKDEVVPSFVFRSILRITSAHLKRLELLAAKTNSYSLHDASYCE</sequence>
<keyword evidence="1" id="KW-0175">Coiled coil</keyword>
<feature type="coiled-coil region" evidence="1">
    <location>
        <begin position="108"/>
        <end position="156"/>
    </location>
</feature>
<feature type="region of interest" description="Disordered" evidence="2">
    <location>
        <begin position="17"/>
        <end position="66"/>
    </location>
</feature>
<evidence type="ECO:0000256" key="2">
    <source>
        <dbReference type="SAM" id="MobiDB-lite"/>
    </source>
</evidence>
<evidence type="ECO:0000313" key="4">
    <source>
        <dbReference type="Proteomes" id="UP000277928"/>
    </source>
</evidence>
<evidence type="ECO:0000256" key="1">
    <source>
        <dbReference type="SAM" id="Coils"/>
    </source>
</evidence>
<name>A0A3P6T9U1_LITSI</name>
<proteinExistence type="predicted"/>
<accession>A0A3P6T9U1</accession>
<feature type="region of interest" description="Disordered" evidence="2">
    <location>
        <begin position="397"/>
        <end position="494"/>
    </location>
</feature>
<dbReference type="STRING" id="42156.A0A3P6T9U1"/>
<feature type="compositionally biased region" description="Polar residues" evidence="2">
    <location>
        <begin position="448"/>
        <end position="467"/>
    </location>
</feature>
<feature type="compositionally biased region" description="Basic and acidic residues" evidence="2">
    <location>
        <begin position="418"/>
        <end position="431"/>
    </location>
</feature>
<evidence type="ECO:0000313" key="3">
    <source>
        <dbReference type="EMBL" id="VDK80079.1"/>
    </source>
</evidence>
<dbReference type="EMBL" id="UYRX01000321">
    <property type="protein sequence ID" value="VDK80079.1"/>
    <property type="molecule type" value="Genomic_DNA"/>
</dbReference>
<feature type="region of interest" description="Disordered" evidence="2">
    <location>
        <begin position="308"/>
        <end position="327"/>
    </location>
</feature>
<gene>
    <name evidence="3" type="ORF">NLS_LOCUS4771</name>
</gene>
<reference evidence="3 4" key="1">
    <citation type="submission" date="2018-08" db="EMBL/GenBank/DDBJ databases">
        <authorList>
            <person name="Laetsch R D."/>
            <person name="Stevens L."/>
            <person name="Kumar S."/>
            <person name="Blaxter L. M."/>
        </authorList>
    </citation>
    <scope>NUCLEOTIDE SEQUENCE [LARGE SCALE GENOMIC DNA]</scope>
</reference>
<feature type="compositionally biased region" description="Polar residues" evidence="2">
    <location>
        <begin position="399"/>
        <end position="415"/>
    </location>
</feature>
<feature type="compositionally biased region" description="Polar residues" evidence="2">
    <location>
        <begin position="38"/>
        <end position="48"/>
    </location>
</feature>
<keyword evidence="4" id="KW-1185">Reference proteome</keyword>
<organism evidence="3 4">
    <name type="scientific">Litomosoides sigmodontis</name>
    <name type="common">Filarial nematode worm</name>
    <dbReference type="NCBI Taxonomy" id="42156"/>
    <lineage>
        <taxon>Eukaryota</taxon>
        <taxon>Metazoa</taxon>
        <taxon>Ecdysozoa</taxon>
        <taxon>Nematoda</taxon>
        <taxon>Chromadorea</taxon>
        <taxon>Rhabditida</taxon>
        <taxon>Spirurina</taxon>
        <taxon>Spiruromorpha</taxon>
        <taxon>Filarioidea</taxon>
        <taxon>Onchocercidae</taxon>
        <taxon>Litomosoides</taxon>
    </lineage>
</organism>
<protein>
    <submittedName>
        <fullName evidence="3">Uncharacterized protein</fullName>
    </submittedName>
</protein>
<dbReference type="OrthoDB" id="2136082at2759"/>
<dbReference type="Proteomes" id="UP000277928">
    <property type="component" value="Unassembled WGS sequence"/>
</dbReference>